<dbReference type="Proteomes" id="UP000062768">
    <property type="component" value="Chromosome I"/>
</dbReference>
<keyword evidence="5" id="KW-1185">Reference proteome</keyword>
<dbReference type="InterPro" id="IPR023577">
    <property type="entry name" value="CYTH_domain"/>
</dbReference>
<dbReference type="OrthoDB" id="46040at2157"/>
<protein>
    <submittedName>
        <fullName evidence="2">Adenylate cyclase CyaA</fullName>
    </submittedName>
    <submittedName>
        <fullName evidence="3">Adenylyl cyclase</fullName>
    </submittedName>
</protein>
<dbReference type="SMART" id="SM01118">
    <property type="entry name" value="CYTH"/>
    <property type="match status" value="1"/>
</dbReference>
<feature type="domain" description="CYTH" evidence="1">
    <location>
        <begin position="1"/>
        <end position="179"/>
    </location>
</feature>
<dbReference type="PATRIC" id="fig|2162.10.peg.383"/>
<dbReference type="KEGG" id="mfc:BRM9_1984"/>
<sequence>MIEVEVKAHAPEDQDALVKKLVKIGAKRVGEEYQEDVYFNAPHRDFAQTDEALRIRKVQQGDSEDLFITYKGAKMDKVSKTRKEVEVGVEDSAKVADIFQSLSFRPVATVRKNRTIYNLNDLVITLDQVQGVGSFVEIEKEIEEGEDTREALDEIFTTYSQIGIEKGFERRSYLELMELP</sequence>
<evidence type="ECO:0000313" key="2">
    <source>
        <dbReference type="EMBL" id="AIS32788.1"/>
    </source>
</evidence>
<evidence type="ECO:0000313" key="5">
    <source>
        <dbReference type="Proteomes" id="UP000062768"/>
    </source>
</evidence>
<evidence type="ECO:0000259" key="1">
    <source>
        <dbReference type="PROSITE" id="PS51707"/>
    </source>
</evidence>
<dbReference type="Pfam" id="PF01928">
    <property type="entry name" value="CYTH"/>
    <property type="match status" value="1"/>
</dbReference>
<reference evidence="2" key="1">
    <citation type="submission" date="2013-12" db="EMBL/GenBank/DDBJ databases">
        <title>The complete genome sequence of Methanobacterium sp. BRM9.</title>
        <authorList>
            <consortium name="Pastoral Greenhouse Gas Research Consortium"/>
            <person name="Kelly W.J."/>
            <person name="Leahy S.C."/>
            <person name="Perry R."/>
            <person name="Li D."/>
            <person name="Altermann E."/>
            <person name="Lambie S.C."/>
            <person name="Attwood G.T."/>
        </authorList>
    </citation>
    <scope>NUCLEOTIDE SEQUENCE [LARGE SCALE GENOMIC DNA]</scope>
    <source>
        <strain evidence="2">BRM9</strain>
    </source>
</reference>
<dbReference type="PROSITE" id="PS51707">
    <property type="entry name" value="CYTH"/>
    <property type="match status" value="1"/>
</dbReference>
<dbReference type="RefSeq" id="WP_048085648.1">
    <property type="nucleotide sequence ID" value="NZ_CP006933.1"/>
</dbReference>
<evidence type="ECO:0000313" key="3">
    <source>
        <dbReference type="EMBL" id="CEL24020.1"/>
    </source>
</evidence>
<accession>A0A089ZIT4</accession>
<dbReference type="STRING" id="2162.BRM9_1984"/>
<name>A0A089ZIT4_METFO</name>
<reference evidence="3" key="2">
    <citation type="submission" date="2014-09" db="EMBL/GenBank/DDBJ databases">
        <authorList>
            <person name="Bishop-Lilly K.A."/>
            <person name="Broomall S.M."/>
            <person name="Chain P.S."/>
            <person name="Chertkov O."/>
            <person name="Coyne S.R."/>
            <person name="Daligault H.E."/>
            <person name="Davenport K.W."/>
            <person name="Erkkila T."/>
            <person name="Frey K.G."/>
            <person name="Gibbons H.S."/>
            <person name="Gu W."/>
            <person name="Jaissle J."/>
            <person name="Johnson S.L."/>
            <person name="Koroleva G.I."/>
            <person name="Ladner J.T."/>
            <person name="Lo C.-C."/>
            <person name="Minogue T.D."/>
            <person name="Munk C."/>
            <person name="Palacios G.F."/>
            <person name="Redden C.L."/>
            <person name="Rosenzweig C.N."/>
            <person name="Scholz M.B."/>
            <person name="Teshima H."/>
            <person name="Xu Y."/>
        </authorList>
    </citation>
    <scope>NUCLEOTIDE SEQUENCE</scope>
    <source>
        <strain evidence="3">Mb9</strain>
    </source>
</reference>
<dbReference type="EMBL" id="CP006933">
    <property type="protein sequence ID" value="AIS32788.1"/>
    <property type="molecule type" value="Genomic_DNA"/>
</dbReference>
<dbReference type="SUPFAM" id="SSF55154">
    <property type="entry name" value="CYTH-like phosphatases"/>
    <property type="match status" value="1"/>
</dbReference>
<evidence type="ECO:0000313" key="4">
    <source>
        <dbReference type="Proteomes" id="UP000029661"/>
    </source>
</evidence>
<dbReference type="EMBL" id="LN734822">
    <property type="protein sequence ID" value="CEL24020.1"/>
    <property type="molecule type" value="Genomic_DNA"/>
</dbReference>
<dbReference type="Gene3D" id="2.40.320.10">
    <property type="entry name" value="Hypothetical Protein Pfu-838710-001"/>
    <property type="match status" value="1"/>
</dbReference>
<dbReference type="PANTHER" id="PTHR21028">
    <property type="entry name" value="SI:CH211-156B7.4"/>
    <property type="match status" value="1"/>
</dbReference>
<gene>
    <name evidence="2" type="primary">cyaA</name>
    <name evidence="2" type="ORF">BRM9_1984</name>
    <name evidence="3" type="ORF">MB9_0372</name>
</gene>
<dbReference type="Proteomes" id="UP000029661">
    <property type="component" value="Chromosome"/>
</dbReference>
<dbReference type="PANTHER" id="PTHR21028:SF2">
    <property type="entry name" value="CYTH DOMAIN-CONTAINING PROTEIN"/>
    <property type="match status" value="1"/>
</dbReference>
<proteinExistence type="predicted"/>
<organism evidence="2 4">
    <name type="scientific">Methanobacterium formicicum</name>
    <dbReference type="NCBI Taxonomy" id="2162"/>
    <lineage>
        <taxon>Archaea</taxon>
        <taxon>Methanobacteriati</taxon>
        <taxon>Methanobacteriota</taxon>
        <taxon>Methanomada group</taxon>
        <taxon>Methanobacteria</taxon>
        <taxon>Methanobacteriales</taxon>
        <taxon>Methanobacteriaceae</taxon>
        <taxon>Methanobacterium</taxon>
    </lineage>
</organism>
<dbReference type="InterPro" id="IPR008173">
    <property type="entry name" value="Adenylyl_cyclase_CyaB"/>
</dbReference>
<dbReference type="NCBIfam" id="TIGR00318">
    <property type="entry name" value="cyaB"/>
    <property type="match status" value="1"/>
</dbReference>
<dbReference type="CDD" id="cd07890">
    <property type="entry name" value="CYTH-like_AC_IV-like"/>
    <property type="match status" value="1"/>
</dbReference>
<dbReference type="GeneID" id="26738633"/>
<dbReference type="AlphaFoldDB" id="A0A089ZIT4"/>
<dbReference type="InterPro" id="IPR033469">
    <property type="entry name" value="CYTH-like_dom_sf"/>
</dbReference>